<dbReference type="Pfam" id="PF11893">
    <property type="entry name" value="DUF3413"/>
    <property type="match status" value="1"/>
</dbReference>
<feature type="transmembrane region" description="Helical" evidence="1">
    <location>
        <begin position="21"/>
        <end position="45"/>
    </location>
</feature>
<accession>A0A4S2PUP2</accession>
<evidence type="ECO:0000313" key="4">
    <source>
        <dbReference type="EMBL" id="THA17438.1"/>
    </source>
</evidence>
<keyword evidence="1" id="KW-0472">Membrane</keyword>
<dbReference type="PIRSF" id="PIRSF004950">
    <property type="entry name" value="Mmb_sulf_HI0842"/>
    <property type="match status" value="1"/>
</dbReference>
<evidence type="ECO:0000313" key="5">
    <source>
        <dbReference type="Proteomes" id="UP000310576"/>
    </source>
</evidence>
<feature type="transmembrane region" description="Helical" evidence="1">
    <location>
        <begin position="92"/>
        <end position="109"/>
    </location>
</feature>
<dbReference type="InterPro" id="IPR017850">
    <property type="entry name" value="Alkaline_phosphatase_core_sf"/>
</dbReference>
<name>A0A4S2PUP2_9PAST</name>
<dbReference type="InterPro" id="IPR012159">
    <property type="entry name" value="YejM-like"/>
</dbReference>
<dbReference type="SUPFAM" id="SSF53649">
    <property type="entry name" value="Alkaline phosphatase-like"/>
    <property type="match status" value="1"/>
</dbReference>
<evidence type="ECO:0000259" key="3">
    <source>
        <dbReference type="Pfam" id="PF11893"/>
    </source>
</evidence>
<feature type="transmembrane region" description="Helical" evidence="1">
    <location>
        <begin position="141"/>
        <end position="162"/>
    </location>
</feature>
<sequence length="582" mass="67582">MIRFKKGMFSGKQYRDETSRKISWGHWFAFFNIIIAILIGARYAFLIDWPDTLGGKLYFFVSLLGHFSFSVFAVYLLVIFPLSFIVKNHRTFRGLMVILSTICITLLLFDTEVFHRFNLHLSSVVWNLLVNPDNGEMSRDWQIFFAPMPIILLVQMLFSRWSWEKLRSLERQKWLKAVGIFFTSAFVATHLIYAWADAYLYRPITMQRANFPLSYPMTARSFLEKHGLLDGEQYAQTLEQEGRLDALKISYPKHPLVFTQMEQKPNILFITVSGLRYDAISAETMPKLAEFAANSTQFANHYSSGNTKNSGLVGLFYGLNANYTDSILSNHTSSVFIEKLKAEKYQFGLFSVTNFKESLFRQALFRGMKLPKGKSSNESAVKNFNEFIATQKSDNPWFAYLDLDLKINNVSEYEQYLTQMDKLIEQALANVPVENTMIIVTAEHGLTFNTLSEKERENYFGRDQIQVPLLVYWKGLPVGIEKGLTNHTDLLPALMKNVFNVQNPSKDYSQGHNLFERNGDDWVLVSNYRWNVLVQPDGTQYHIDRKGNYKKFDRTYQEQSSERPPLGLFLEMFKRENSFFDK</sequence>
<protein>
    <submittedName>
        <fullName evidence="4">DUF3413 domain-containing protein</fullName>
    </submittedName>
</protein>
<dbReference type="PANTHER" id="PTHR43108:SF10">
    <property type="entry name" value="INNER MEMBRANE PROTEIN YEJM"/>
    <property type="match status" value="1"/>
</dbReference>
<evidence type="ECO:0000256" key="1">
    <source>
        <dbReference type="SAM" id="Phobius"/>
    </source>
</evidence>
<dbReference type="AlphaFoldDB" id="A0A4S2PUP2"/>
<comment type="caution">
    <text evidence="4">The sequence shown here is derived from an EMBL/GenBank/DDBJ whole genome shotgun (WGS) entry which is preliminary data.</text>
</comment>
<feature type="domain" description="Sulfatase N-terminal" evidence="2">
    <location>
        <begin position="408"/>
        <end position="496"/>
    </location>
</feature>
<feature type="transmembrane region" description="Helical" evidence="1">
    <location>
        <begin position="174"/>
        <end position="196"/>
    </location>
</feature>
<reference evidence="4 5" key="1">
    <citation type="journal article" date="2019" name="Vet. Microbiol.">
        <title>Development of multi locus sequence typing (MLST) of Rodentibacter pneumotropicus.</title>
        <authorList>
            <person name="Adhikary S."/>
            <person name="Bisgaard M."/>
            <person name="Boot R."/>
            <person name="Benga L."/>
            <person name="Nicklas W."/>
            <person name="Christensen H."/>
        </authorList>
    </citation>
    <scope>NUCLEOTIDE SEQUENCE [LARGE SCALE GENOMIC DNA]</scope>
    <source>
        <strain evidence="4 5">1596_07</strain>
    </source>
</reference>
<keyword evidence="1" id="KW-0812">Transmembrane</keyword>
<proteinExistence type="predicted"/>
<dbReference type="EMBL" id="QXNG01000014">
    <property type="protein sequence ID" value="THA17438.1"/>
    <property type="molecule type" value="Genomic_DNA"/>
</dbReference>
<dbReference type="RefSeq" id="WP_136124815.1">
    <property type="nucleotide sequence ID" value="NZ_CAJUGY010000006.1"/>
</dbReference>
<dbReference type="Pfam" id="PF00884">
    <property type="entry name" value="Sulfatase"/>
    <property type="match status" value="1"/>
</dbReference>
<dbReference type="InterPro" id="IPR024588">
    <property type="entry name" value="YejM_N"/>
</dbReference>
<dbReference type="Proteomes" id="UP000310576">
    <property type="component" value="Unassembled WGS sequence"/>
</dbReference>
<keyword evidence="1" id="KW-1133">Transmembrane helix</keyword>
<feature type="transmembrane region" description="Helical" evidence="1">
    <location>
        <begin position="57"/>
        <end position="80"/>
    </location>
</feature>
<organism evidence="4 5">
    <name type="scientific">Rodentibacter pneumotropicus</name>
    <dbReference type="NCBI Taxonomy" id="758"/>
    <lineage>
        <taxon>Bacteria</taxon>
        <taxon>Pseudomonadati</taxon>
        <taxon>Pseudomonadota</taxon>
        <taxon>Gammaproteobacteria</taxon>
        <taxon>Pasteurellales</taxon>
        <taxon>Pasteurellaceae</taxon>
        <taxon>Rodentibacter</taxon>
    </lineage>
</organism>
<feature type="domain" description="Inner membrane protein YejM N-terminal" evidence="3">
    <location>
        <begin position="12"/>
        <end position="257"/>
    </location>
</feature>
<gene>
    <name evidence="4" type="ORF">D3M76_01585</name>
</gene>
<dbReference type="PANTHER" id="PTHR43108">
    <property type="entry name" value="N-ACETYLGLUCOSAMINE-6-SULFATASE FAMILY MEMBER"/>
    <property type="match status" value="1"/>
</dbReference>
<dbReference type="GO" id="GO:0005886">
    <property type="term" value="C:plasma membrane"/>
    <property type="evidence" value="ECO:0007669"/>
    <property type="project" value="TreeGrafter"/>
</dbReference>
<dbReference type="InterPro" id="IPR000917">
    <property type="entry name" value="Sulfatase_N"/>
</dbReference>
<dbReference type="Gene3D" id="3.40.720.10">
    <property type="entry name" value="Alkaline Phosphatase, subunit A"/>
    <property type="match status" value="2"/>
</dbReference>
<evidence type="ECO:0000259" key="2">
    <source>
        <dbReference type="Pfam" id="PF00884"/>
    </source>
</evidence>